<gene>
    <name evidence="5" type="ORF">Q7A36_23330</name>
</gene>
<evidence type="ECO:0000256" key="1">
    <source>
        <dbReference type="ARBA" id="ARBA00023012"/>
    </source>
</evidence>
<keyword evidence="3" id="KW-0472">Membrane</keyword>
<dbReference type="Pfam" id="PF01627">
    <property type="entry name" value="Hpt"/>
    <property type="match status" value="1"/>
</dbReference>
<evidence type="ECO:0000256" key="3">
    <source>
        <dbReference type="SAM" id="Phobius"/>
    </source>
</evidence>
<dbReference type="Pfam" id="PF12860">
    <property type="entry name" value="PAS_7"/>
    <property type="match status" value="1"/>
</dbReference>
<organism evidence="5 6">
    <name type="scientific">Paracraurococcus lichenis</name>
    <dbReference type="NCBI Taxonomy" id="3064888"/>
    <lineage>
        <taxon>Bacteria</taxon>
        <taxon>Pseudomonadati</taxon>
        <taxon>Pseudomonadota</taxon>
        <taxon>Alphaproteobacteria</taxon>
        <taxon>Acetobacterales</taxon>
        <taxon>Roseomonadaceae</taxon>
        <taxon>Paracraurococcus</taxon>
    </lineage>
</organism>
<dbReference type="PROSITE" id="PS50894">
    <property type="entry name" value="HPT"/>
    <property type="match status" value="1"/>
</dbReference>
<evidence type="ECO:0000259" key="4">
    <source>
        <dbReference type="PROSITE" id="PS50894"/>
    </source>
</evidence>
<dbReference type="Gene3D" id="1.20.120.160">
    <property type="entry name" value="HPT domain"/>
    <property type="match status" value="1"/>
</dbReference>
<dbReference type="RefSeq" id="WP_305106163.1">
    <property type="nucleotide sequence ID" value="NZ_JAUTWS010000027.1"/>
</dbReference>
<dbReference type="EMBL" id="JAUTWS010000027">
    <property type="protein sequence ID" value="MDO9711303.1"/>
    <property type="molecule type" value="Genomic_DNA"/>
</dbReference>
<feature type="modified residue" description="Phosphohistidine" evidence="2">
    <location>
        <position position="253"/>
    </location>
</feature>
<reference evidence="5 6" key="1">
    <citation type="submission" date="2023-08" db="EMBL/GenBank/DDBJ databases">
        <title>The draft genome sequence of Paracraurococcus sp. LOR1-02.</title>
        <authorList>
            <person name="Kingkaew E."/>
            <person name="Tanasupawat S."/>
        </authorList>
    </citation>
    <scope>NUCLEOTIDE SEQUENCE [LARGE SCALE GENOMIC DNA]</scope>
    <source>
        <strain evidence="5 6">LOR1-02</strain>
    </source>
</reference>
<keyword evidence="6" id="KW-1185">Reference proteome</keyword>
<dbReference type="Proteomes" id="UP001243009">
    <property type="component" value="Unassembled WGS sequence"/>
</dbReference>
<evidence type="ECO:0000313" key="6">
    <source>
        <dbReference type="Proteomes" id="UP001243009"/>
    </source>
</evidence>
<evidence type="ECO:0000256" key="2">
    <source>
        <dbReference type="PROSITE-ProRule" id="PRU00110"/>
    </source>
</evidence>
<accession>A0ABT9E568</accession>
<protein>
    <submittedName>
        <fullName evidence="5">PAS-domain containing protein</fullName>
    </submittedName>
</protein>
<dbReference type="InterPro" id="IPR008207">
    <property type="entry name" value="Sig_transdc_His_kin_Hpt_dom"/>
</dbReference>
<comment type="caution">
    <text evidence="5">The sequence shown here is derived from an EMBL/GenBank/DDBJ whole genome shotgun (WGS) entry which is preliminary data.</text>
</comment>
<feature type="domain" description="HPt" evidence="4">
    <location>
        <begin position="214"/>
        <end position="309"/>
    </location>
</feature>
<sequence length="309" mass="31520">MSLGPGGPRSVAAMLVAAGTGGMILWTVPLLLLGTDVPDAPLRLATLLLPSVLATAALALGCGAWLGRSGRAERAVEGPSAAQPPVAPPQEPLRPALERKAREERRVALLLDAAAPGAALFDAARRLVAWNAGFAALAEVPPAALARGLPLAELILLQSADEHRRMSPRFVEAGIAGAARRRHRDGGAVEDRWRPGEDGEMLLTCTPVADAGSGPSTSTELSSLCEEEVRTRLPRLQAAIATGDAVAVRVEAHAIRGVAAGFGLGALAEALGSLEAAARAGDLVALAAASPGLPVLAEDALRQLARLAA</sequence>
<keyword evidence="3" id="KW-0812">Transmembrane</keyword>
<keyword evidence="1" id="KW-0902">Two-component regulatory system</keyword>
<evidence type="ECO:0000313" key="5">
    <source>
        <dbReference type="EMBL" id="MDO9711303.1"/>
    </source>
</evidence>
<proteinExistence type="predicted"/>
<feature type="transmembrane region" description="Helical" evidence="3">
    <location>
        <begin position="44"/>
        <end position="66"/>
    </location>
</feature>
<feature type="transmembrane region" description="Helical" evidence="3">
    <location>
        <begin position="12"/>
        <end position="32"/>
    </location>
</feature>
<dbReference type="SUPFAM" id="SSF55785">
    <property type="entry name" value="PYP-like sensor domain (PAS domain)"/>
    <property type="match status" value="1"/>
</dbReference>
<name>A0ABT9E568_9PROT</name>
<dbReference type="SUPFAM" id="SSF47226">
    <property type="entry name" value="Histidine-containing phosphotransfer domain, HPT domain"/>
    <property type="match status" value="1"/>
</dbReference>
<dbReference type="Gene3D" id="3.30.450.20">
    <property type="entry name" value="PAS domain"/>
    <property type="match status" value="1"/>
</dbReference>
<dbReference type="InterPro" id="IPR035965">
    <property type="entry name" value="PAS-like_dom_sf"/>
</dbReference>
<keyword evidence="2" id="KW-0597">Phosphoprotein</keyword>
<dbReference type="InterPro" id="IPR036641">
    <property type="entry name" value="HPT_dom_sf"/>
</dbReference>
<keyword evidence="3" id="KW-1133">Transmembrane helix</keyword>